<keyword evidence="2" id="KW-0964">Secreted</keyword>
<evidence type="ECO:0000256" key="8">
    <source>
        <dbReference type="ARBA" id="ARBA00022786"/>
    </source>
</evidence>
<evidence type="ECO:0000259" key="13">
    <source>
        <dbReference type="PROSITE" id="PS51873"/>
    </source>
</evidence>
<dbReference type="Pfam" id="PF25106">
    <property type="entry name" value="VWA_4"/>
    <property type="match status" value="1"/>
</dbReference>
<keyword evidence="8" id="KW-0833">Ubl conjugation pathway</keyword>
<dbReference type="PROSITE" id="PS50089">
    <property type="entry name" value="ZF_RING_2"/>
    <property type="match status" value="1"/>
</dbReference>
<evidence type="ECO:0000256" key="3">
    <source>
        <dbReference type="ARBA" id="ARBA00022679"/>
    </source>
</evidence>
<keyword evidence="7 10" id="KW-0863">Zinc-finger</keyword>
<evidence type="ECO:0000256" key="2">
    <source>
        <dbReference type="ARBA" id="ARBA00022525"/>
    </source>
</evidence>
<dbReference type="InterPro" id="IPR001841">
    <property type="entry name" value="Znf_RING"/>
</dbReference>
<evidence type="ECO:0000256" key="1">
    <source>
        <dbReference type="ARBA" id="ARBA00004613"/>
    </source>
</evidence>
<keyword evidence="3" id="KW-0808">Transferase</keyword>
<dbReference type="InterPro" id="IPR036465">
    <property type="entry name" value="vWFA_dom_sf"/>
</dbReference>
<dbReference type="PROSITE" id="PS50234">
    <property type="entry name" value="VWFA"/>
    <property type="match status" value="1"/>
</dbReference>
<dbReference type="InterPro" id="IPR002035">
    <property type="entry name" value="VWF_A"/>
</dbReference>
<keyword evidence="6" id="KW-0677">Repeat</keyword>
<evidence type="ECO:0000313" key="14">
    <source>
        <dbReference type="EMBL" id="AEX63284.1"/>
    </source>
</evidence>
<dbReference type="PANTHER" id="PTHR47763:SF1">
    <property type="entry name" value="DUF659 DOMAIN-CONTAINING PROTEIN"/>
    <property type="match status" value="1"/>
</dbReference>
<keyword evidence="9" id="KW-0862">Zinc</keyword>
<evidence type="ECO:0000256" key="6">
    <source>
        <dbReference type="ARBA" id="ARBA00022737"/>
    </source>
</evidence>
<keyword evidence="5" id="KW-0732">Signal</keyword>
<evidence type="ECO:0000259" key="12">
    <source>
        <dbReference type="PROSITE" id="PS50234"/>
    </source>
</evidence>
<protein>
    <submittedName>
        <fullName evidence="14">Putative ariadne-like ring finger protein</fullName>
    </submittedName>
</protein>
<dbReference type="Gene3D" id="1.20.120.1750">
    <property type="match status" value="1"/>
</dbReference>
<comment type="subcellular location">
    <subcellularLocation>
        <location evidence="1">Secreted</location>
    </subcellularLocation>
</comment>
<evidence type="ECO:0000256" key="4">
    <source>
        <dbReference type="ARBA" id="ARBA00022723"/>
    </source>
</evidence>
<dbReference type="EMBL" id="JN885999">
    <property type="protein sequence ID" value="AEX63284.1"/>
    <property type="molecule type" value="Genomic_DNA"/>
</dbReference>
<reference evidence="14" key="1">
    <citation type="submission" date="2011-10" db="EMBL/GenBank/DDBJ databases">
        <title>Provirophages and transpovirons: unique mobilome of giant viruses.</title>
        <authorList>
            <person name="Desnues C."/>
            <person name="LaScola B."/>
            <person name="Yutin N."/>
            <person name="Fournous G."/>
            <person name="Koonin E."/>
            <person name="Raoult D."/>
        </authorList>
    </citation>
    <scope>NUCLEOTIDE SEQUENCE</scope>
    <source>
        <strain evidence="14">Mv13-mv</strain>
    </source>
</reference>
<dbReference type="PROSITE" id="PS51873">
    <property type="entry name" value="TRIAD"/>
    <property type="match status" value="1"/>
</dbReference>
<dbReference type="InterPro" id="IPR056861">
    <property type="entry name" value="HMCN1-like_VWA"/>
</dbReference>
<dbReference type="CDD" id="cd00198">
    <property type="entry name" value="vWFA"/>
    <property type="match status" value="1"/>
</dbReference>
<dbReference type="GO" id="GO:0008270">
    <property type="term" value="F:zinc ion binding"/>
    <property type="evidence" value="ECO:0007669"/>
    <property type="project" value="UniProtKB-KW"/>
</dbReference>
<name>H2EFL9_9VIRU</name>
<dbReference type="SUPFAM" id="SSF53300">
    <property type="entry name" value="vWA-like"/>
    <property type="match status" value="1"/>
</dbReference>
<feature type="domain" description="VWFA" evidence="12">
    <location>
        <begin position="8"/>
        <end position="205"/>
    </location>
</feature>
<evidence type="ECO:0000256" key="5">
    <source>
        <dbReference type="ARBA" id="ARBA00022729"/>
    </source>
</evidence>
<dbReference type="Pfam" id="PF22191">
    <property type="entry name" value="IBR_1"/>
    <property type="match status" value="1"/>
</dbReference>
<evidence type="ECO:0000256" key="10">
    <source>
        <dbReference type="PROSITE-ProRule" id="PRU00175"/>
    </source>
</evidence>
<dbReference type="PANTHER" id="PTHR47763">
    <property type="entry name" value="ALPHA-PROTEIN KINASE VWKA"/>
    <property type="match status" value="1"/>
</dbReference>
<dbReference type="Gene3D" id="3.40.50.410">
    <property type="entry name" value="von Willebrand factor, type A domain"/>
    <property type="match status" value="1"/>
</dbReference>
<evidence type="ECO:0000259" key="11">
    <source>
        <dbReference type="PROSITE" id="PS50089"/>
    </source>
</evidence>
<gene>
    <name evidence="14" type="ORF">mv_R1082</name>
</gene>
<evidence type="ECO:0000256" key="9">
    <source>
        <dbReference type="ARBA" id="ARBA00022833"/>
    </source>
</evidence>
<sequence>MESQNKTDLIIVVDATGSMGNFLGSLAESLTQIIQIVDITNVINRVRITMYRDYCDNIVVESSNWVVKIEDLIPFINKLHADGGGDIPEAAKTAANHVLDCVENNTIVIWYTDAPPHHESTNGNNFSREKETLKKQNKIFDWVDICKEFNKKKIVVYPIINRSISNVSSFYILLSSMTGGKTLYLSNTNPKNITQTTIKLFLSLMGCENEFENCVDELYFENNNFSGIINEIQNDGYLPRNWRNIKSKVLQVESHSWLQTNLRNLVTVFDTDTNYKNKVFKIFESLLKPQSVLSLTYNTIFATFWRIICKSYDDPRKETLKNQLSETLEYLKKYNRSEHSIVAEWISDSYNQTYEVNEIITSKAKHKVPALVLDTSRYYLPQEILELSRSCNAKVLSNIVDMLSSLRLVEKEEDLPKMSDEMDNKGRPMPIKYVPLSLPNRYLFSVLPHLMAPGSNFSMRPSLILATIAYLTNNVILKDRAVQHLEYHKGKWIDQSLPENYTGGFINLMLRVPEFIAESETDFFRFYQKVFGFIINGSTELSVELPITPFKKVCHDYKIKCDYCNNHRSFTLTTLDSEGKYKCGLCYSEPEYMAPESQDDNHSIYLECKTCQSHYALVNVHLMNVSPKCYGCRRGVIQPTVKCIKCTNKYVDPTGIYGDTFICPDCNIDPKLSITEDKIVFKEIYNQNKQIIYTNIGFEMPTDINIFGGHSVFALKDKIKKLNSETTSEINPEKILHFNKKIILNSENVLSEMIKWINSGTAEKAYCMICFNEFSKNSLRQVCGRKKCKSVACHDCLKSWYGENKVGELIQVNSLSCPFCKQCPSYNVLSSYNRQVCAMIIKNKDFDINWWYGWCIQCFQPKKVVEKECSEEAPKLQGKFTCDDCKSMTIKPEDSKQCPNPKCQIAIIKDGGCNHIECAACKKHFCWICADTPYDNSGDTYDHLYKTHGGAFGYDYTDDYEEIESDDDY</sequence>
<dbReference type="SUPFAM" id="SSF57850">
    <property type="entry name" value="RING/U-box"/>
    <property type="match status" value="2"/>
</dbReference>
<keyword evidence="4" id="KW-0479">Metal-binding</keyword>
<evidence type="ECO:0000256" key="7">
    <source>
        <dbReference type="ARBA" id="ARBA00022771"/>
    </source>
</evidence>
<dbReference type="InterPro" id="IPR052969">
    <property type="entry name" value="Thr-specific_kinase-like"/>
</dbReference>
<accession>H2EFL9</accession>
<proteinExistence type="predicted"/>
<dbReference type="InterPro" id="IPR044066">
    <property type="entry name" value="TRIAD_supradom"/>
</dbReference>
<organism evidence="14">
    <name type="scientific">Moumouvirus sp. 'Monve'</name>
    <dbReference type="NCBI Taxonomy" id="1128131"/>
    <lineage>
        <taxon>Viruses</taxon>
        <taxon>Varidnaviria</taxon>
        <taxon>Bamfordvirae</taxon>
        <taxon>Nucleocytoviricota</taxon>
        <taxon>Megaviricetes</taxon>
        <taxon>Imitervirales</taxon>
        <taxon>Mimiviridae</taxon>
        <taxon>Megamimivirinae</taxon>
        <taxon>Moumouvirus</taxon>
    </lineage>
</organism>
<feature type="domain" description="RING-type" evidence="13">
    <location>
        <begin position="763"/>
        <end position="960"/>
    </location>
</feature>
<feature type="domain" description="RING-type" evidence="11">
    <location>
        <begin position="767"/>
        <end position="821"/>
    </location>
</feature>
<dbReference type="GO" id="GO:0004674">
    <property type="term" value="F:protein serine/threonine kinase activity"/>
    <property type="evidence" value="ECO:0007669"/>
    <property type="project" value="TreeGrafter"/>
</dbReference>